<dbReference type="STRING" id="254406.SAMN04488042_107170"/>
<feature type="transmembrane region" description="Helical" evidence="2">
    <location>
        <begin position="349"/>
        <end position="368"/>
    </location>
</feature>
<name>A0A1I4QXF7_9RHOB</name>
<keyword evidence="4" id="KW-1185">Reference proteome</keyword>
<feature type="transmembrane region" description="Helical" evidence="2">
    <location>
        <begin position="69"/>
        <end position="89"/>
    </location>
</feature>
<protein>
    <recommendedName>
        <fullName evidence="5">DUF4153 domain-containing protein</fullName>
    </recommendedName>
</protein>
<accession>A0A1I4QXF7</accession>
<evidence type="ECO:0008006" key="5">
    <source>
        <dbReference type="Google" id="ProtNLM"/>
    </source>
</evidence>
<evidence type="ECO:0000256" key="2">
    <source>
        <dbReference type="SAM" id="Phobius"/>
    </source>
</evidence>
<gene>
    <name evidence="3" type="ORF">SAMN04488042_107170</name>
</gene>
<keyword evidence="2" id="KW-1133">Transmembrane helix</keyword>
<reference evidence="3 4" key="1">
    <citation type="submission" date="2016-10" db="EMBL/GenBank/DDBJ databases">
        <authorList>
            <person name="de Groot N.N."/>
        </authorList>
    </citation>
    <scope>NUCLEOTIDE SEQUENCE [LARGE SCALE GENOMIC DNA]</scope>
    <source>
        <strain evidence="3 4">DSM 15283</strain>
    </source>
</reference>
<feature type="transmembrane region" description="Helical" evidence="2">
    <location>
        <begin position="142"/>
        <end position="162"/>
    </location>
</feature>
<dbReference type="EMBL" id="FOTQ01000007">
    <property type="protein sequence ID" value="SFM44719.1"/>
    <property type="molecule type" value="Genomic_DNA"/>
</dbReference>
<feature type="transmembrane region" description="Helical" evidence="2">
    <location>
        <begin position="278"/>
        <end position="303"/>
    </location>
</feature>
<feature type="transmembrane region" description="Helical" evidence="2">
    <location>
        <begin position="241"/>
        <end position="266"/>
    </location>
</feature>
<organism evidence="3 4">
    <name type="scientific">Shimia aestuarii</name>
    <dbReference type="NCBI Taxonomy" id="254406"/>
    <lineage>
        <taxon>Bacteria</taxon>
        <taxon>Pseudomonadati</taxon>
        <taxon>Pseudomonadota</taxon>
        <taxon>Alphaproteobacteria</taxon>
        <taxon>Rhodobacterales</taxon>
        <taxon>Roseobacteraceae</taxon>
    </lineage>
</organism>
<evidence type="ECO:0000313" key="4">
    <source>
        <dbReference type="Proteomes" id="UP000199144"/>
    </source>
</evidence>
<dbReference type="Pfam" id="PF13687">
    <property type="entry name" value="DUF4153"/>
    <property type="match status" value="1"/>
</dbReference>
<feature type="transmembrane region" description="Helical" evidence="2">
    <location>
        <begin position="315"/>
        <end position="337"/>
    </location>
</feature>
<feature type="transmembrane region" description="Helical" evidence="2">
    <location>
        <begin position="42"/>
        <end position="62"/>
    </location>
</feature>
<proteinExistence type="predicted"/>
<keyword evidence="2" id="KW-0472">Membrane</keyword>
<keyword evidence="2" id="KW-0812">Transmembrane</keyword>
<feature type="transmembrane region" description="Helical" evidence="2">
    <location>
        <begin position="214"/>
        <end position="235"/>
    </location>
</feature>
<feature type="coiled-coil region" evidence="1">
    <location>
        <begin position="406"/>
        <end position="433"/>
    </location>
</feature>
<feature type="transmembrane region" description="Helical" evidence="2">
    <location>
        <begin position="104"/>
        <end position="122"/>
    </location>
</feature>
<keyword evidence="1" id="KW-0175">Coiled coil</keyword>
<evidence type="ECO:0000313" key="3">
    <source>
        <dbReference type="EMBL" id="SFM44719.1"/>
    </source>
</evidence>
<dbReference type="AlphaFoldDB" id="A0A1I4QXF7"/>
<feature type="transmembrane region" description="Helical" evidence="2">
    <location>
        <begin position="12"/>
        <end position="30"/>
    </location>
</feature>
<feature type="transmembrane region" description="Helical" evidence="2">
    <location>
        <begin position="182"/>
        <end position="202"/>
    </location>
</feature>
<dbReference type="Proteomes" id="UP000199144">
    <property type="component" value="Unassembled WGS sequence"/>
</dbReference>
<evidence type="ECO:0000256" key="1">
    <source>
        <dbReference type="SAM" id="Coils"/>
    </source>
</evidence>
<dbReference type="InterPro" id="IPR025291">
    <property type="entry name" value="DUF4153"/>
</dbReference>
<sequence length="576" mass="61157">MRAKDRQSLVGRAELTLIGALAGLAMWVLIEKAPDVLTNPHLFLTVASAVAGYFAVLLALAGPANIRRAGIAAGVLSLPAAGLAGWASMRFDTLEAFFDAGHPVIAWIVLLFVGTPFLAAWLENPREVRDYARLFDCAWGIVVRYGAAWLFVGVFWAVVFLSDALLQLVGVSIIEDLLDHDLVPHLVIGAVLGLALAVVYEMREYLSPFLLLRLLRLLVPVMLVVVIVFVGALLLRGPGTLFGGLSPTATLLAVALGMVSLVSIAIDKQDDRAVRAGWMRSAAALLALLLPVIGGMAAYALWLRVGEHGWTPGRLAAVVIALFVLAYAVSYAVAVALRGAWMAHVRRANMMIAGGILVACAVWLTPVLNAEAIAARSQMARILDGRVEIGQGAVWEMTHDWGRPGRAALERGLAKAGEKADALQKAMVAAETERATSVPDGGLRGEAVLALLQVLPEGAAPGADVLGTLPAYLVEDWQRLCSAARAPGCVLVMADFNPSRAGSEGIVFLPGRNETYDAMHVWIEAGRVMVGSYIGGYGSGILSRSDVAAIAAGQYRVAPSSRRSLWVGETELFPEN</sequence>